<dbReference type="InterPro" id="IPR036086">
    <property type="entry name" value="ParB/Sulfiredoxin_sf"/>
</dbReference>
<feature type="compositionally biased region" description="Polar residues" evidence="1">
    <location>
        <begin position="389"/>
        <end position="411"/>
    </location>
</feature>
<gene>
    <name evidence="2" type="ORF">ALP17_107056</name>
</gene>
<comment type="caution">
    <text evidence="2">The sequence shown here is derived from an EMBL/GenBank/DDBJ whole genome shotgun (WGS) entry which is preliminary data.</text>
</comment>
<feature type="region of interest" description="Disordered" evidence="1">
    <location>
        <begin position="365"/>
        <end position="441"/>
    </location>
</feature>
<dbReference type="AlphaFoldDB" id="A0A3M6AD58"/>
<feature type="region of interest" description="Disordered" evidence="1">
    <location>
        <begin position="1"/>
        <end position="37"/>
    </location>
</feature>
<protein>
    <submittedName>
        <fullName evidence="2">Protein with ParB-like nuclease domain in PFGI-1-like cluster</fullName>
    </submittedName>
</protein>
<dbReference type="SUPFAM" id="SSF110849">
    <property type="entry name" value="ParB/Sulfiredoxin"/>
    <property type="match status" value="1"/>
</dbReference>
<dbReference type="Proteomes" id="UP000270795">
    <property type="component" value="Unassembled WGS sequence"/>
</dbReference>
<name>A0A3M6AD58_PSESS</name>
<dbReference type="NCBIfam" id="TIGR03764">
    <property type="entry name" value="ICE_PFGI_1_parB"/>
    <property type="match status" value="1"/>
</dbReference>
<proteinExistence type="predicted"/>
<evidence type="ECO:0000313" key="3">
    <source>
        <dbReference type="Proteomes" id="UP000270795"/>
    </source>
</evidence>
<evidence type="ECO:0000313" key="2">
    <source>
        <dbReference type="EMBL" id="RMV16758.1"/>
    </source>
</evidence>
<reference evidence="2 3" key="1">
    <citation type="submission" date="2018-08" db="EMBL/GenBank/DDBJ databases">
        <title>Recombination of ecologically and evolutionarily significant loci maintains genetic cohesion in the Pseudomonas syringae species complex.</title>
        <authorList>
            <person name="Dillon M."/>
            <person name="Thakur S."/>
            <person name="Almeida R.N.D."/>
            <person name="Weir B.S."/>
            <person name="Guttman D.S."/>
        </authorList>
    </citation>
    <scope>NUCLEOTIDE SEQUENCE [LARGE SCALE GENOMIC DNA]</scope>
    <source>
        <strain evidence="2 3">ICMP 11899</strain>
    </source>
</reference>
<accession>A0A3M6AD58</accession>
<evidence type="ECO:0000256" key="1">
    <source>
        <dbReference type="SAM" id="MobiDB-lite"/>
    </source>
</evidence>
<feature type="compositionally biased region" description="Polar residues" evidence="1">
    <location>
        <begin position="1"/>
        <end position="11"/>
    </location>
</feature>
<dbReference type="InterPro" id="IPR022304">
    <property type="entry name" value="ICE_PFGI_1_ParB"/>
</dbReference>
<sequence length="640" mass="70872">MISSGQGQSSLHEQRVRTPHRLQPETGSGNCAAQGRDRCVAQRTNTSEQCRSICRSGPIIMANKLTADEITGKLLQGSFSRSGPSVDRLPDPIADTPMVLTLDELSAYEHNPRTVTNVKYQEIKESIRVRGLDQPPQVTRRPGEKNFIIRNGGNTRLSILRELYSETGDQRFYKISVLFRPWDGERGEIIALTGHLAENDLRGNLMFIERAVGIENARTIYEQETGESISQRELAKRLKADGYPVSQPHISKMQETIRCLLPVIPAALYSGLGKPQIERLLALRKAAAQTWQTHTEDKANVTDFEVLFQDVLSLFDGDASEFVCERVQDELISHMRDGTELTYEQILLNVNENQTLARRSSVIETPLTFSSAPQLPTERGSPPPDDLEQNAQPPESKPQSPTTRTTGQRTLSAPPADQKTDLAPQTELSDEERMERLEGHVVTPVSTTDRVFEIKRQVAALDGEELPDFKANALVSIPVQAGGLHPISDVWYIERIMDQPNELRQVIAQLAREVAVISGLNLDTVTEVPGGLGFLCQEPAMDIELTELANNTLTLLQAISGIYAIALTKQTPEAPLDVAEFQFTAALGQLLMGNPRYEDSDAVLTGRLDDACIVKLFRLIRLGRRLVELEAMNGVGDQAS</sequence>
<dbReference type="EMBL" id="RBUM01000185">
    <property type="protein sequence ID" value="RMV16758.1"/>
    <property type="molecule type" value="Genomic_DNA"/>
</dbReference>
<organism evidence="2 3">
    <name type="scientific">Pseudomonas savastanoi</name>
    <name type="common">Pseudomonas syringae pv. savastanoi</name>
    <dbReference type="NCBI Taxonomy" id="29438"/>
    <lineage>
        <taxon>Bacteria</taxon>
        <taxon>Pseudomonadati</taxon>
        <taxon>Pseudomonadota</taxon>
        <taxon>Gammaproteobacteria</taxon>
        <taxon>Pseudomonadales</taxon>
        <taxon>Pseudomonadaceae</taxon>
        <taxon>Pseudomonas</taxon>
    </lineage>
</organism>